<evidence type="ECO:0000313" key="2">
    <source>
        <dbReference type="EMBL" id="TNY22529.1"/>
    </source>
</evidence>
<dbReference type="EMBL" id="SOZI01000024">
    <property type="protein sequence ID" value="TNY22529.1"/>
    <property type="molecule type" value="Genomic_DNA"/>
</dbReference>
<protein>
    <recommendedName>
        <fullName evidence="4">FAR1 domain-containing protein</fullName>
    </recommendedName>
</protein>
<name>A0A5C5G252_9BASI</name>
<evidence type="ECO:0008006" key="4">
    <source>
        <dbReference type="Google" id="ProtNLM"/>
    </source>
</evidence>
<feature type="region of interest" description="Disordered" evidence="1">
    <location>
        <begin position="73"/>
        <end position="182"/>
    </location>
</feature>
<organism evidence="2 3">
    <name type="scientific">Rhodotorula diobovata</name>
    <dbReference type="NCBI Taxonomy" id="5288"/>
    <lineage>
        <taxon>Eukaryota</taxon>
        <taxon>Fungi</taxon>
        <taxon>Dikarya</taxon>
        <taxon>Basidiomycota</taxon>
        <taxon>Pucciniomycotina</taxon>
        <taxon>Microbotryomycetes</taxon>
        <taxon>Sporidiobolales</taxon>
        <taxon>Sporidiobolaceae</taxon>
        <taxon>Rhodotorula</taxon>
    </lineage>
</organism>
<evidence type="ECO:0000313" key="3">
    <source>
        <dbReference type="Proteomes" id="UP000311382"/>
    </source>
</evidence>
<sequence>MIPVYGNGLDASKAHLIRCNQHGQGCPVQIHLGAGGRPWRVLASSVFEHNHGRDPRIVKNPAWRPVIKNAAARRAVERRDAQHGVRTTQIPRKREGNPEPDAPAAKKQALGQSSAPEPKDSLVVVPGPASPAPAGESAAARGGGGFADDSAEPESKADVLPPAAASPATTPGPSSAPTPARRVRLSSVLNAPPPDPSAFLADLTAFLTGLDPSLAPLAQVLVGCGMSSLRDLRAFVQFEPSTRMALYEDLLASASGGNDAAMLDVELVERLEELLTGAQAAKWR</sequence>
<gene>
    <name evidence="2" type="ORF">DMC30DRAFT_392117</name>
</gene>
<comment type="caution">
    <text evidence="2">The sequence shown here is derived from an EMBL/GenBank/DDBJ whole genome shotgun (WGS) entry which is preliminary data.</text>
</comment>
<feature type="compositionally biased region" description="Low complexity" evidence="1">
    <location>
        <begin position="161"/>
        <end position="180"/>
    </location>
</feature>
<accession>A0A5C5G252</accession>
<dbReference type="AlphaFoldDB" id="A0A5C5G252"/>
<dbReference type="OrthoDB" id="2524489at2759"/>
<evidence type="ECO:0000256" key="1">
    <source>
        <dbReference type="SAM" id="MobiDB-lite"/>
    </source>
</evidence>
<proteinExistence type="predicted"/>
<reference evidence="2 3" key="1">
    <citation type="submission" date="2019-03" db="EMBL/GenBank/DDBJ databases">
        <title>Rhodosporidium diobovatum UCD-FST 08-225 genome sequencing, assembly, and annotation.</title>
        <authorList>
            <person name="Fakankun I.U."/>
            <person name="Fristensky B."/>
            <person name="Levin D.B."/>
        </authorList>
    </citation>
    <scope>NUCLEOTIDE SEQUENCE [LARGE SCALE GENOMIC DNA]</scope>
    <source>
        <strain evidence="2 3">UCD-FST 08-225</strain>
    </source>
</reference>
<dbReference type="Proteomes" id="UP000311382">
    <property type="component" value="Unassembled WGS sequence"/>
</dbReference>
<dbReference type="STRING" id="5288.A0A5C5G252"/>
<feature type="compositionally biased region" description="Basic and acidic residues" evidence="1">
    <location>
        <begin position="74"/>
        <end position="83"/>
    </location>
</feature>
<keyword evidence="3" id="KW-1185">Reference proteome</keyword>